<sequence>MNEPANDPCLLDYAVISDPYPLYAATADSPASTLHLVVSNGGGDTVFCREIIFSLPEGDLAQSLVATGGGDGDGSAAGWTVEELQKGASTVLPSGEYASFRVKPPADGTKVEGSGLTITLRNLHIGTQPGTARIEIRETATKDTAQWPDSPRYRTLEITKFPRPELPSVGNFRVEPCEVELGKDRDSDKVRLVWDGPTDIDYTVVYGAGATKADGQADVVRGREWWGTVTRDTTFHLTYTAAGSTHYLTAGVTVANPHFTGLTVDGSATVTQDLTVGRDADVTGTVEATEDIATHGKFLDAKGTPLRGDLA</sequence>
<evidence type="ECO:0000313" key="1">
    <source>
        <dbReference type="EMBL" id="PAU44141.1"/>
    </source>
</evidence>
<dbReference type="AlphaFoldDB" id="A0A2A2CXZ4"/>
<comment type="caution">
    <text evidence="1">The sequence shown here is derived from an EMBL/GenBank/DDBJ whole genome shotgun (WGS) entry which is preliminary data.</text>
</comment>
<accession>A0A2A2CXZ4</accession>
<reference evidence="1 2" key="1">
    <citation type="submission" date="2017-08" db="EMBL/GenBank/DDBJ databases">
        <title>Genome sequence of Streptomyces albireticuli NRRL B-1670.</title>
        <authorList>
            <person name="Graham D.E."/>
            <person name="Mahan K.M."/>
            <person name="Klingeman D.M."/>
            <person name="Hettich R.L."/>
            <person name="Parry R.J."/>
            <person name="Spain J.C."/>
        </authorList>
    </citation>
    <scope>NUCLEOTIDE SEQUENCE [LARGE SCALE GENOMIC DNA]</scope>
    <source>
        <strain evidence="1 2">NRRL B-1670</strain>
    </source>
</reference>
<name>A0A2A2CXZ4_9ACTN</name>
<keyword evidence="2" id="KW-1185">Reference proteome</keyword>
<evidence type="ECO:0000313" key="2">
    <source>
        <dbReference type="Proteomes" id="UP000218944"/>
    </source>
</evidence>
<dbReference type="EMBL" id="NSJV01000702">
    <property type="protein sequence ID" value="PAU44141.1"/>
    <property type="molecule type" value="Genomic_DNA"/>
</dbReference>
<proteinExistence type="predicted"/>
<dbReference type="RefSeq" id="WP_095585221.1">
    <property type="nucleotide sequence ID" value="NZ_JAJQQQ010000001.1"/>
</dbReference>
<gene>
    <name evidence="1" type="ORF">CK936_36475</name>
</gene>
<organism evidence="1 2">
    <name type="scientific">Streptomyces albireticuli</name>
    <dbReference type="NCBI Taxonomy" id="1940"/>
    <lineage>
        <taxon>Bacteria</taxon>
        <taxon>Bacillati</taxon>
        <taxon>Actinomycetota</taxon>
        <taxon>Actinomycetes</taxon>
        <taxon>Kitasatosporales</taxon>
        <taxon>Streptomycetaceae</taxon>
        <taxon>Streptomyces</taxon>
    </lineage>
</organism>
<dbReference type="Proteomes" id="UP000218944">
    <property type="component" value="Unassembled WGS sequence"/>
</dbReference>
<protein>
    <submittedName>
        <fullName evidence="1">Uncharacterized protein</fullName>
    </submittedName>
</protein>